<reference evidence="3" key="1">
    <citation type="journal article" date="2019" name="Int. J. Syst. Evol. Microbiol.">
        <title>The Global Catalogue of Microorganisms (GCM) 10K type strain sequencing project: providing services to taxonomists for standard genome sequencing and annotation.</title>
        <authorList>
            <consortium name="The Broad Institute Genomics Platform"/>
            <consortium name="The Broad Institute Genome Sequencing Center for Infectious Disease"/>
            <person name="Wu L."/>
            <person name="Ma J."/>
        </authorList>
    </citation>
    <scope>NUCLEOTIDE SEQUENCE [LARGE SCALE GENOMIC DNA]</scope>
    <source>
        <strain evidence="3">JCM 9092</strain>
    </source>
</reference>
<accession>A0ABP6MB30</accession>
<feature type="transmembrane region" description="Helical" evidence="1">
    <location>
        <begin position="80"/>
        <end position="98"/>
    </location>
</feature>
<keyword evidence="1" id="KW-0472">Membrane</keyword>
<organism evidence="2 3">
    <name type="scientific">Streptomyces rectiviolaceus</name>
    <dbReference type="NCBI Taxonomy" id="332591"/>
    <lineage>
        <taxon>Bacteria</taxon>
        <taxon>Bacillati</taxon>
        <taxon>Actinomycetota</taxon>
        <taxon>Actinomycetes</taxon>
        <taxon>Kitasatosporales</taxon>
        <taxon>Streptomycetaceae</taxon>
        <taxon>Streptomyces</taxon>
    </lineage>
</organism>
<protein>
    <submittedName>
        <fullName evidence="2">Uncharacterized protein</fullName>
    </submittedName>
</protein>
<dbReference type="EMBL" id="BAAAUG010000022">
    <property type="protein sequence ID" value="GAA3089380.1"/>
    <property type="molecule type" value="Genomic_DNA"/>
</dbReference>
<name>A0ABP6MB30_9ACTN</name>
<evidence type="ECO:0000313" key="2">
    <source>
        <dbReference type="EMBL" id="GAA3089380.1"/>
    </source>
</evidence>
<dbReference type="Proteomes" id="UP001501637">
    <property type="component" value="Unassembled WGS sequence"/>
</dbReference>
<evidence type="ECO:0000256" key="1">
    <source>
        <dbReference type="SAM" id="Phobius"/>
    </source>
</evidence>
<evidence type="ECO:0000313" key="3">
    <source>
        <dbReference type="Proteomes" id="UP001501637"/>
    </source>
</evidence>
<keyword evidence="3" id="KW-1185">Reference proteome</keyword>
<feature type="transmembrane region" description="Helical" evidence="1">
    <location>
        <begin position="104"/>
        <end position="125"/>
    </location>
</feature>
<proteinExistence type="predicted"/>
<sequence>MYCVMYGFTQWLEEARGFSSLHTRLVMLPMSLAALACSLLGARTKGIRAPLSIAAVLLVVGGTLLLFTSGGTPLAGLQRTAQYIGAIAASGLIGLAYGQRADDAGLHLMAAVGTVLALALAVLTLTDRALRARP</sequence>
<keyword evidence="1" id="KW-1133">Transmembrane helix</keyword>
<keyword evidence="1" id="KW-0812">Transmembrane</keyword>
<gene>
    <name evidence="2" type="ORF">GCM10010449_11420</name>
</gene>
<comment type="caution">
    <text evidence="2">The sequence shown here is derived from an EMBL/GenBank/DDBJ whole genome shotgun (WGS) entry which is preliminary data.</text>
</comment>
<feature type="transmembrane region" description="Helical" evidence="1">
    <location>
        <begin position="47"/>
        <end position="68"/>
    </location>
</feature>
<dbReference type="SUPFAM" id="SSF103473">
    <property type="entry name" value="MFS general substrate transporter"/>
    <property type="match status" value="1"/>
</dbReference>
<dbReference type="InterPro" id="IPR036259">
    <property type="entry name" value="MFS_trans_sf"/>
</dbReference>
<feature type="transmembrane region" description="Helical" evidence="1">
    <location>
        <begin position="21"/>
        <end position="41"/>
    </location>
</feature>